<dbReference type="Proteomes" id="UP001230328">
    <property type="component" value="Unassembled WGS sequence"/>
</dbReference>
<dbReference type="Gene3D" id="1.20.120.450">
    <property type="entry name" value="dinb family like domain"/>
    <property type="match status" value="1"/>
</dbReference>
<feature type="compositionally biased region" description="Low complexity" evidence="1">
    <location>
        <begin position="9"/>
        <end position="19"/>
    </location>
</feature>
<dbReference type="SUPFAM" id="SSF109854">
    <property type="entry name" value="DinB/YfiT-like putative metalloenzymes"/>
    <property type="match status" value="1"/>
</dbReference>
<feature type="region of interest" description="Disordered" evidence="1">
    <location>
        <begin position="1"/>
        <end position="23"/>
    </location>
</feature>
<reference evidence="2 3" key="1">
    <citation type="submission" date="2023-07" db="EMBL/GenBank/DDBJ databases">
        <title>Comparative genomics of wheat-associated soil bacteria to identify genetic determinants of phenazine resistance.</title>
        <authorList>
            <person name="Mouncey N."/>
        </authorList>
    </citation>
    <scope>NUCLEOTIDE SEQUENCE [LARGE SCALE GENOMIC DNA]</scope>
    <source>
        <strain evidence="2 3">V2I4</strain>
    </source>
</reference>
<evidence type="ECO:0000256" key="1">
    <source>
        <dbReference type="SAM" id="MobiDB-lite"/>
    </source>
</evidence>
<keyword evidence="3" id="KW-1185">Reference proteome</keyword>
<evidence type="ECO:0000313" key="2">
    <source>
        <dbReference type="EMBL" id="MDQ1025275.1"/>
    </source>
</evidence>
<sequence>MTTSEARTAAPAASGYDAPATDDRNPAEAVTAMVDHVLALAATWTAWDGTPAHVDDRVYTPHKAVRRVADHLVDHLAELEARLVGERPLPDHWHASATTTPADLAPFTQEDLDEARSRLGRLARMWANRLSALTEEQLDHSPGEGWTFRQLAFHLTGSTYYADAVGDLGGTP</sequence>
<proteinExistence type="predicted"/>
<dbReference type="InterPro" id="IPR034660">
    <property type="entry name" value="DinB/YfiT-like"/>
</dbReference>
<dbReference type="RefSeq" id="WP_373466647.1">
    <property type="nucleotide sequence ID" value="NZ_JAUSZI010000002.1"/>
</dbReference>
<dbReference type="EMBL" id="JAUSZI010000002">
    <property type="protein sequence ID" value="MDQ1025275.1"/>
    <property type="molecule type" value="Genomic_DNA"/>
</dbReference>
<accession>A0ABU0SNX9</accession>
<comment type="caution">
    <text evidence="2">The sequence shown here is derived from an EMBL/GenBank/DDBJ whole genome shotgun (WGS) entry which is preliminary data.</text>
</comment>
<gene>
    <name evidence="2" type="ORF">QF035_002857</name>
</gene>
<name>A0ABU0SNX9_9ACTN</name>
<evidence type="ECO:0000313" key="3">
    <source>
        <dbReference type="Proteomes" id="UP001230328"/>
    </source>
</evidence>
<protein>
    <submittedName>
        <fullName evidence="2">Uncharacterized protein YfiM (DUF2279 family)</fullName>
    </submittedName>
</protein>
<organism evidence="2 3">
    <name type="scientific">Streptomyces umbrinus</name>
    <dbReference type="NCBI Taxonomy" id="67370"/>
    <lineage>
        <taxon>Bacteria</taxon>
        <taxon>Bacillati</taxon>
        <taxon>Actinomycetota</taxon>
        <taxon>Actinomycetes</taxon>
        <taxon>Kitasatosporales</taxon>
        <taxon>Streptomycetaceae</taxon>
        <taxon>Streptomyces</taxon>
        <taxon>Streptomyces phaeochromogenes group</taxon>
    </lineage>
</organism>